<keyword evidence="2" id="KW-0805">Transcription regulation</keyword>
<sequence length="175" mass="19547">MAEPRMRLRQKGQQFPTSDLEAFLIAFGDDDNPLPETVKVLDEIITDFIIETSHEAAQCAHYSRRAKIKVDDYKFMLRRDSAKLGRVSELLDLDKDLKNKRKAFNTDEGAVVKDTAGEKGGKEKDKGGKGEEKGGRGDKAEEDGERGEGEERRKKKKRRKERGGGGDDAGTVTSF</sequence>
<evidence type="ECO:0000256" key="7">
    <source>
        <dbReference type="SAM" id="MobiDB-lite"/>
    </source>
</evidence>
<dbReference type="OrthoDB" id="10266074at2759"/>
<dbReference type="SUPFAM" id="SSF47113">
    <property type="entry name" value="Histone-fold"/>
    <property type="match status" value="1"/>
</dbReference>
<accession>A0A9P4N023</accession>
<evidence type="ECO:0000256" key="5">
    <source>
        <dbReference type="ARBA" id="ARBA00038392"/>
    </source>
</evidence>
<dbReference type="EMBL" id="ML993936">
    <property type="protein sequence ID" value="KAF2202460.1"/>
    <property type="molecule type" value="Genomic_DNA"/>
</dbReference>
<comment type="caution">
    <text evidence="8">The sequence shown here is derived from an EMBL/GenBank/DDBJ whole genome shotgun (WGS) entry which is preliminary data.</text>
</comment>
<feature type="region of interest" description="Disordered" evidence="7">
    <location>
        <begin position="104"/>
        <end position="175"/>
    </location>
</feature>
<dbReference type="InterPro" id="IPR003195">
    <property type="entry name" value="TFIID_TAF13"/>
</dbReference>
<proteinExistence type="inferred from homology"/>
<keyword evidence="9" id="KW-1185">Reference proteome</keyword>
<evidence type="ECO:0000256" key="6">
    <source>
        <dbReference type="ARBA" id="ARBA00040136"/>
    </source>
</evidence>
<dbReference type="AlphaFoldDB" id="A0A9P4N023"/>
<dbReference type="Proteomes" id="UP000799536">
    <property type="component" value="Unassembled WGS sequence"/>
</dbReference>
<comment type="subcellular location">
    <subcellularLocation>
        <location evidence="1">Nucleus</location>
    </subcellularLocation>
</comment>
<name>A0A9P4N023_9PLEO</name>
<evidence type="ECO:0000313" key="9">
    <source>
        <dbReference type="Proteomes" id="UP000799536"/>
    </source>
</evidence>
<dbReference type="PANTHER" id="PTHR11380:SF5">
    <property type="entry name" value="TRANSCRIPTION INITIATION FACTOR TFIID SUBUNIT 13"/>
    <property type="match status" value="1"/>
</dbReference>
<dbReference type="Pfam" id="PF02269">
    <property type="entry name" value="TFIID-18kDa"/>
    <property type="match status" value="1"/>
</dbReference>
<dbReference type="GO" id="GO:0005669">
    <property type="term" value="C:transcription factor TFIID complex"/>
    <property type="evidence" value="ECO:0007669"/>
    <property type="project" value="TreeGrafter"/>
</dbReference>
<evidence type="ECO:0000313" key="8">
    <source>
        <dbReference type="EMBL" id="KAF2202460.1"/>
    </source>
</evidence>
<keyword evidence="3" id="KW-0804">Transcription</keyword>
<dbReference type="CDD" id="cd07978">
    <property type="entry name" value="HFD_TAF13"/>
    <property type="match status" value="1"/>
</dbReference>
<dbReference type="PANTHER" id="PTHR11380">
    <property type="entry name" value="TRANSCRIPTION INITIATION FACTOR TFIID/SUPT3-RELATED"/>
    <property type="match status" value="1"/>
</dbReference>
<protein>
    <recommendedName>
        <fullName evidence="6">Transcription initiation factor TFIID subunit 13</fullName>
    </recommendedName>
</protein>
<evidence type="ECO:0000256" key="4">
    <source>
        <dbReference type="ARBA" id="ARBA00023242"/>
    </source>
</evidence>
<feature type="compositionally biased region" description="Basic and acidic residues" evidence="7">
    <location>
        <begin position="115"/>
        <end position="139"/>
    </location>
</feature>
<dbReference type="InterPro" id="IPR009072">
    <property type="entry name" value="Histone-fold"/>
</dbReference>
<evidence type="ECO:0000256" key="1">
    <source>
        <dbReference type="ARBA" id="ARBA00004123"/>
    </source>
</evidence>
<organism evidence="8 9">
    <name type="scientific">Delitschia confertaspora ATCC 74209</name>
    <dbReference type="NCBI Taxonomy" id="1513339"/>
    <lineage>
        <taxon>Eukaryota</taxon>
        <taxon>Fungi</taxon>
        <taxon>Dikarya</taxon>
        <taxon>Ascomycota</taxon>
        <taxon>Pezizomycotina</taxon>
        <taxon>Dothideomycetes</taxon>
        <taxon>Pleosporomycetidae</taxon>
        <taxon>Pleosporales</taxon>
        <taxon>Delitschiaceae</taxon>
        <taxon>Delitschia</taxon>
    </lineage>
</organism>
<keyword evidence="4" id="KW-0539">Nucleus</keyword>
<gene>
    <name evidence="8" type="ORF">GQ43DRAFT_413655</name>
</gene>
<dbReference type="GO" id="GO:0051123">
    <property type="term" value="P:RNA polymerase II preinitiation complex assembly"/>
    <property type="evidence" value="ECO:0007669"/>
    <property type="project" value="TreeGrafter"/>
</dbReference>
<dbReference type="Gene3D" id="1.10.20.10">
    <property type="entry name" value="Histone, subunit A"/>
    <property type="match status" value="1"/>
</dbReference>
<reference evidence="8" key="1">
    <citation type="journal article" date="2020" name="Stud. Mycol.">
        <title>101 Dothideomycetes genomes: a test case for predicting lifestyles and emergence of pathogens.</title>
        <authorList>
            <person name="Haridas S."/>
            <person name="Albert R."/>
            <person name="Binder M."/>
            <person name="Bloem J."/>
            <person name="Labutti K."/>
            <person name="Salamov A."/>
            <person name="Andreopoulos B."/>
            <person name="Baker S."/>
            <person name="Barry K."/>
            <person name="Bills G."/>
            <person name="Bluhm B."/>
            <person name="Cannon C."/>
            <person name="Castanera R."/>
            <person name="Culley D."/>
            <person name="Daum C."/>
            <person name="Ezra D."/>
            <person name="Gonzalez J."/>
            <person name="Henrissat B."/>
            <person name="Kuo A."/>
            <person name="Liang C."/>
            <person name="Lipzen A."/>
            <person name="Lutzoni F."/>
            <person name="Magnuson J."/>
            <person name="Mondo S."/>
            <person name="Nolan M."/>
            <person name="Ohm R."/>
            <person name="Pangilinan J."/>
            <person name="Park H.-J."/>
            <person name="Ramirez L."/>
            <person name="Alfaro M."/>
            <person name="Sun H."/>
            <person name="Tritt A."/>
            <person name="Yoshinaga Y."/>
            <person name="Zwiers L.-H."/>
            <person name="Turgeon B."/>
            <person name="Goodwin S."/>
            <person name="Spatafora J."/>
            <person name="Crous P."/>
            <person name="Grigoriev I."/>
        </authorList>
    </citation>
    <scope>NUCLEOTIDE SEQUENCE</scope>
    <source>
        <strain evidence="8">ATCC 74209</strain>
    </source>
</reference>
<dbReference type="GO" id="GO:0046982">
    <property type="term" value="F:protein heterodimerization activity"/>
    <property type="evidence" value="ECO:0007669"/>
    <property type="project" value="InterPro"/>
</dbReference>
<comment type="similarity">
    <text evidence="5">Belongs to the TAF13 family.</text>
</comment>
<evidence type="ECO:0000256" key="3">
    <source>
        <dbReference type="ARBA" id="ARBA00023163"/>
    </source>
</evidence>
<evidence type="ECO:0000256" key="2">
    <source>
        <dbReference type="ARBA" id="ARBA00023015"/>
    </source>
</evidence>